<reference evidence="8" key="1">
    <citation type="journal article" date="2021" name="Nat. Commun.">
        <title>Genetic determinants of endophytism in the Arabidopsis root mycobiome.</title>
        <authorList>
            <person name="Mesny F."/>
            <person name="Miyauchi S."/>
            <person name="Thiergart T."/>
            <person name="Pickel B."/>
            <person name="Atanasova L."/>
            <person name="Karlsson M."/>
            <person name="Huettel B."/>
            <person name="Barry K.W."/>
            <person name="Haridas S."/>
            <person name="Chen C."/>
            <person name="Bauer D."/>
            <person name="Andreopoulos W."/>
            <person name="Pangilinan J."/>
            <person name="LaButti K."/>
            <person name="Riley R."/>
            <person name="Lipzen A."/>
            <person name="Clum A."/>
            <person name="Drula E."/>
            <person name="Henrissat B."/>
            <person name="Kohler A."/>
            <person name="Grigoriev I.V."/>
            <person name="Martin F.M."/>
            <person name="Hacquard S."/>
        </authorList>
    </citation>
    <scope>NUCLEOTIDE SEQUENCE</scope>
    <source>
        <strain evidence="8">MPI-CAGE-CH-0243</strain>
    </source>
</reference>
<keyword evidence="7" id="KW-0503">Monooxygenase</keyword>
<dbReference type="InterPro" id="IPR050529">
    <property type="entry name" value="CYP450_sterol_14alpha_dmase"/>
</dbReference>
<evidence type="ECO:0000256" key="7">
    <source>
        <dbReference type="RuleBase" id="RU000461"/>
    </source>
</evidence>
<name>A0A9P9DMA0_9PLEO</name>
<evidence type="ECO:0000313" key="9">
    <source>
        <dbReference type="Proteomes" id="UP000700596"/>
    </source>
</evidence>
<evidence type="ECO:0000313" key="8">
    <source>
        <dbReference type="EMBL" id="KAH7121151.1"/>
    </source>
</evidence>
<evidence type="ECO:0000256" key="2">
    <source>
        <dbReference type="ARBA" id="ARBA00010617"/>
    </source>
</evidence>
<dbReference type="SUPFAM" id="SSF48264">
    <property type="entry name" value="Cytochrome P450"/>
    <property type="match status" value="1"/>
</dbReference>
<evidence type="ECO:0000256" key="1">
    <source>
        <dbReference type="ARBA" id="ARBA00001971"/>
    </source>
</evidence>
<proteinExistence type="inferred from homology"/>
<dbReference type="CDD" id="cd11040">
    <property type="entry name" value="CYP7_CYP8-like"/>
    <property type="match status" value="1"/>
</dbReference>
<keyword evidence="3 6" id="KW-0349">Heme</keyword>
<dbReference type="PANTHER" id="PTHR24304:SF2">
    <property type="entry name" value="24-HYDROXYCHOLESTEROL 7-ALPHA-HYDROXYLASE"/>
    <property type="match status" value="1"/>
</dbReference>
<dbReference type="Pfam" id="PF00067">
    <property type="entry name" value="p450"/>
    <property type="match status" value="1"/>
</dbReference>
<dbReference type="GO" id="GO:0016705">
    <property type="term" value="F:oxidoreductase activity, acting on paired donors, with incorporation or reduction of molecular oxygen"/>
    <property type="evidence" value="ECO:0007669"/>
    <property type="project" value="InterPro"/>
</dbReference>
<dbReference type="InterPro" id="IPR036396">
    <property type="entry name" value="Cyt_P450_sf"/>
</dbReference>
<organism evidence="8 9">
    <name type="scientific">Dendryphion nanum</name>
    <dbReference type="NCBI Taxonomy" id="256645"/>
    <lineage>
        <taxon>Eukaryota</taxon>
        <taxon>Fungi</taxon>
        <taxon>Dikarya</taxon>
        <taxon>Ascomycota</taxon>
        <taxon>Pezizomycotina</taxon>
        <taxon>Dothideomycetes</taxon>
        <taxon>Pleosporomycetidae</taxon>
        <taxon>Pleosporales</taxon>
        <taxon>Torulaceae</taxon>
        <taxon>Dendryphion</taxon>
    </lineage>
</organism>
<keyword evidence="7" id="KW-0560">Oxidoreductase</keyword>
<sequence>MMYLGSWPKLVSATLVAWASWYVYRFILKPRMRPNEPPELPYLVPFVGHILSMSTRAHQLFARGRKYFNNSPWALKIMGESLYIISSPEDVLSVFKMSKALDFDTIISEILGKYGLHSKTVERMTVPHDGSSKVWMDTSIANFKTQLHPGPRLDTLQKNILENINTSLTWEKITGQMIHSIDGNTKTVSLWELCLTVIIDSQTRTFFDPIIYETSPEILSQYQTFLSESWKIPMDLPSYFTKTLRSSQENLVDGFTRYIKLPKSSRSDESWVINEICDSLSALGIEDSDIALNLLITYHLFNTNAFKLVFWTLSYILFDPVLLKDLKKEIEPVFADSESPNVSNLFNSCPLLHSTCEEALRLTIWSMGVRSVTSPCTISGKTLQPGHKLLMPYRVMHFNAAVFGSHPEKFNPKRFMEDKDLVKSTSYRPFGGGSHLCPGRLLARREVQVFVAAVLHRFEIEVDRERGKEAKFPKMDDGMPSGGIQDPVKGERVLMRMRQI</sequence>
<protein>
    <submittedName>
        <fullName evidence="8">Cytochrome P450</fullName>
    </submittedName>
</protein>
<dbReference type="OrthoDB" id="1470350at2759"/>
<evidence type="ECO:0000256" key="5">
    <source>
        <dbReference type="ARBA" id="ARBA00023004"/>
    </source>
</evidence>
<dbReference type="InterPro" id="IPR001128">
    <property type="entry name" value="Cyt_P450"/>
</dbReference>
<comment type="cofactor">
    <cofactor evidence="1 6">
        <name>heme</name>
        <dbReference type="ChEBI" id="CHEBI:30413"/>
    </cofactor>
</comment>
<evidence type="ECO:0000256" key="6">
    <source>
        <dbReference type="PIRSR" id="PIRSR602403-1"/>
    </source>
</evidence>
<dbReference type="AlphaFoldDB" id="A0A9P9DMA0"/>
<accession>A0A9P9DMA0</accession>
<dbReference type="Gene3D" id="1.10.630.10">
    <property type="entry name" value="Cytochrome P450"/>
    <property type="match status" value="1"/>
</dbReference>
<dbReference type="PROSITE" id="PS00086">
    <property type="entry name" value="CYTOCHROME_P450"/>
    <property type="match status" value="1"/>
</dbReference>
<dbReference type="PRINTS" id="PR00465">
    <property type="entry name" value="EP450IV"/>
</dbReference>
<gene>
    <name evidence="8" type="ORF">B0J11DRAFT_590050</name>
</gene>
<feature type="binding site" description="axial binding residue" evidence="6">
    <location>
        <position position="437"/>
    </location>
    <ligand>
        <name>heme</name>
        <dbReference type="ChEBI" id="CHEBI:30413"/>
    </ligand>
    <ligandPart>
        <name>Fe</name>
        <dbReference type="ChEBI" id="CHEBI:18248"/>
    </ligandPart>
</feature>
<dbReference type="GO" id="GO:0020037">
    <property type="term" value="F:heme binding"/>
    <property type="evidence" value="ECO:0007669"/>
    <property type="project" value="InterPro"/>
</dbReference>
<keyword evidence="4 6" id="KW-0479">Metal-binding</keyword>
<evidence type="ECO:0000256" key="3">
    <source>
        <dbReference type="ARBA" id="ARBA00022617"/>
    </source>
</evidence>
<dbReference type="InterPro" id="IPR002403">
    <property type="entry name" value="Cyt_P450_E_grp-IV"/>
</dbReference>
<comment type="similarity">
    <text evidence="2 7">Belongs to the cytochrome P450 family.</text>
</comment>
<evidence type="ECO:0000256" key="4">
    <source>
        <dbReference type="ARBA" id="ARBA00022723"/>
    </source>
</evidence>
<comment type="caution">
    <text evidence="8">The sequence shown here is derived from an EMBL/GenBank/DDBJ whole genome shotgun (WGS) entry which is preliminary data.</text>
</comment>
<dbReference type="GO" id="GO:0008395">
    <property type="term" value="F:steroid hydroxylase activity"/>
    <property type="evidence" value="ECO:0007669"/>
    <property type="project" value="TreeGrafter"/>
</dbReference>
<dbReference type="PANTHER" id="PTHR24304">
    <property type="entry name" value="CYTOCHROME P450 FAMILY 7"/>
    <property type="match status" value="1"/>
</dbReference>
<dbReference type="InterPro" id="IPR017972">
    <property type="entry name" value="Cyt_P450_CS"/>
</dbReference>
<keyword evidence="5 6" id="KW-0408">Iron</keyword>
<dbReference type="Proteomes" id="UP000700596">
    <property type="component" value="Unassembled WGS sequence"/>
</dbReference>
<dbReference type="EMBL" id="JAGMWT010000010">
    <property type="protein sequence ID" value="KAH7121151.1"/>
    <property type="molecule type" value="Genomic_DNA"/>
</dbReference>
<keyword evidence="9" id="KW-1185">Reference proteome</keyword>
<dbReference type="GO" id="GO:0005506">
    <property type="term" value="F:iron ion binding"/>
    <property type="evidence" value="ECO:0007669"/>
    <property type="project" value="InterPro"/>
</dbReference>